<sequence>MLLVRNGWYHFPSSSFFSCFPVAEVLLVIISSVKDLCEKPATETPIPPEEIDGVSFHAVHISIRVAFNVIFAVNSIFKFVLNWLCWPVGTSTSTSTSTKAFFEETAKRLESNGTRTEEAEYKPLPGCPSNDPQEENKGSVEPEIPVAMAVSYASTDSLLFMWCTGWYSWCTARSRWRLYFGPSFLGVGHPSSGIMLEEAKHNHSHMQAADTISPMSLKGQ</sequence>
<accession>A0A9Q0GWK9</accession>
<organism evidence="2 3">
    <name type="scientific">Protea cynaroides</name>
    <dbReference type="NCBI Taxonomy" id="273540"/>
    <lineage>
        <taxon>Eukaryota</taxon>
        <taxon>Viridiplantae</taxon>
        <taxon>Streptophyta</taxon>
        <taxon>Embryophyta</taxon>
        <taxon>Tracheophyta</taxon>
        <taxon>Spermatophyta</taxon>
        <taxon>Magnoliopsida</taxon>
        <taxon>Proteales</taxon>
        <taxon>Proteaceae</taxon>
        <taxon>Protea</taxon>
    </lineage>
</organism>
<dbReference type="EMBL" id="JAMYWD010000012">
    <property type="protein sequence ID" value="KAJ4953292.1"/>
    <property type="molecule type" value="Genomic_DNA"/>
</dbReference>
<feature type="region of interest" description="Disordered" evidence="1">
    <location>
        <begin position="109"/>
        <end position="138"/>
    </location>
</feature>
<evidence type="ECO:0000313" key="3">
    <source>
        <dbReference type="Proteomes" id="UP001141806"/>
    </source>
</evidence>
<reference evidence="2" key="1">
    <citation type="journal article" date="2023" name="Plant J.">
        <title>The genome of the king protea, Protea cynaroides.</title>
        <authorList>
            <person name="Chang J."/>
            <person name="Duong T.A."/>
            <person name="Schoeman C."/>
            <person name="Ma X."/>
            <person name="Roodt D."/>
            <person name="Barker N."/>
            <person name="Li Z."/>
            <person name="Van de Peer Y."/>
            <person name="Mizrachi E."/>
        </authorList>
    </citation>
    <scope>NUCLEOTIDE SEQUENCE</scope>
    <source>
        <tissue evidence="2">Young leaves</tissue>
    </source>
</reference>
<dbReference type="PROSITE" id="PS51257">
    <property type="entry name" value="PROKAR_LIPOPROTEIN"/>
    <property type="match status" value="1"/>
</dbReference>
<feature type="compositionally biased region" description="Basic and acidic residues" evidence="1">
    <location>
        <begin position="109"/>
        <end position="121"/>
    </location>
</feature>
<keyword evidence="3" id="KW-1185">Reference proteome</keyword>
<comment type="caution">
    <text evidence="2">The sequence shown here is derived from an EMBL/GenBank/DDBJ whole genome shotgun (WGS) entry which is preliminary data.</text>
</comment>
<dbReference type="AlphaFoldDB" id="A0A9Q0GWK9"/>
<proteinExistence type="predicted"/>
<dbReference type="Proteomes" id="UP001141806">
    <property type="component" value="Unassembled WGS sequence"/>
</dbReference>
<name>A0A9Q0GWK9_9MAGN</name>
<evidence type="ECO:0000313" key="2">
    <source>
        <dbReference type="EMBL" id="KAJ4953292.1"/>
    </source>
</evidence>
<protein>
    <submittedName>
        <fullName evidence="2">Uncharacterized protein</fullName>
    </submittedName>
</protein>
<evidence type="ECO:0000256" key="1">
    <source>
        <dbReference type="SAM" id="MobiDB-lite"/>
    </source>
</evidence>
<gene>
    <name evidence="2" type="ORF">NE237_030124</name>
</gene>